<sequence length="743" mass="83998">MLSCFGFGRPSREEREREPLLPRYNDETALQQRLHEKLHTYQMLRAIGKGYMPSNEQLIINLRTLLSADILNPDTPDLSDAGRALVLNVKLLIKQLIELLLHKNDKDQIQDFIWYLTKARLSVDAYDIGARASKAKARADTVAAYKSLQTVGSLILTNKDFRLFLSDLSTVGREVFRDTAFTLSDVSRQAAEDVEPSKEDEEAIKHPNGDSKPPPSKAEIQGEAIDVSKVVTDGVARVADEAGHSLADHLTGEEQETLVSRLKKTVLNLRGRKDYSDSVSTLSLLIRRYLLVYSHAISDTIQVAQEDIDTNPEADRALHNFWLFLTSLGDREHWDEVERIFKVVMEHGRSDPEFDKLVRQIGNLLQDILTDPDFFEHAEDRFRELRAKSRELTSESSIRDDLDALLDRVHLALHSVLEDTDIKKVLHTTKRILKILSPASEYLNGELLADSTNIFIPLLIQAVQYIPIPRLEVSMPTIDLLLENLILEPGRTVNNSSFLPFKLNISTQNDVEIRKARFRTTTSVKTLMRITLSGLSIAAEDLGYWLRLHSGILRLADAGIAGFHLDERGIDVAIDVEVGKERLENMLTLHDVRVRIHHLDYSLRKSSLSWLAWLLKPLIRPTVKAALEAQIATGISEGLHFANREMLYARERLRATRIADPQDLWTFVKAVAARLVPPEDPDLYTRVGVTQPGRGVFKSVYAPGSLVKMWNEEATLAGDRVHEYQRDGWRNSIFDVGTTGVTI</sequence>
<proteinExistence type="predicted"/>
<dbReference type="AlphaFoldDB" id="A0A4T0W9U8"/>
<dbReference type="InterPro" id="IPR045967">
    <property type="entry name" value="HAM1-like_N"/>
</dbReference>
<evidence type="ECO:0000313" key="4">
    <source>
        <dbReference type="Proteomes" id="UP000305883"/>
    </source>
</evidence>
<dbReference type="OrthoDB" id="5407957at2759"/>
<dbReference type="Gene3D" id="3.15.10.10">
    <property type="entry name" value="Bactericidal permeability-increasing protein, domain 1"/>
    <property type="match status" value="1"/>
</dbReference>
<dbReference type="InterPro" id="IPR017943">
    <property type="entry name" value="Bactericidal_perm-incr_a/b_dom"/>
</dbReference>
<gene>
    <name evidence="3" type="ORF">CH35J_003701</name>
</gene>
<feature type="compositionally biased region" description="Acidic residues" evidence="1">
    <location>
        <begin position="192"/>
        <end position="202"/>
    </location>
</feature>
<dbReference type="PANTHER" id="PTHR31138">
    <property type="entry name" value="CHROMOSOME 19, WHOLE GENOME SHOTGUN SEQUENCE"/>
    <property type="match status" value="1"/>
</dbReference>
<dbReference type="SUPFAM" id="SSF55394">
    <property type="entry name" value="Bactericidal permeability-increasing protein, BPI"/>
    <property type="match status" value="1"/>
</dbReference>
<dbReference type="PANTHER" id="PTHR31138:SF4">
    <property type="entry name" value="DUF5923 DOMAIN-CONTAINING PROTEIN"/>
    <property type="match status" value="1"/>
</dbReference>
<dbReference type="Proteomes" id="UP000305883">
    <property type="component" value="Unassembled WGS sequence"/>
</dbReference>
<organism evidence="3 4">
    <name type="scientific">Colletotrichum higginsianum</name>
    <dbReference type="NCBI Taxonomy" id="80884"/>
    <lineage>
        <taxon>Eukaryota</taxon>
        <taxon>Fungi</taxon>
        <taxon>Dikarya</taxon>
        <taxon>Ascomycota</taxon>
        <taxon>Pezizomycotina</taxon>
        <taxon>Sordariomycetes</taxon>
        <taxon>Hypocreomycetidae</taxon>
        <taxon>Glomerellales</taxon>
        <taxon>Glomerellaceae</taxon>
        <taxon>Colletotrichum</taxon>
        <taxon>Colletotrichum destructivum species complex</taxon>
    </lineage>
</organism>
<evidence type="ECO:0000259" key="2">
    <source>
        <dbReference type="Pfam" id="PF19343"/>
    </source>
</evidence>
<dbReference type="Pfam" id="PF19343">
    <property type="entry name" value="HAM1_N"/>
    <property type="match status" value="2"/>
</dbReference>
<dbReference type="EMBL" id="MWPZ01000003">
    <property type="protein sequence ID" value="TID02037.1"/>
    <property type="molecule type" value="Genomic_DNA"/>
</dbReference>
<feature type="domain" description="HAM1-like N-terminal" evidence="2">
    <location>
        <begin position="235"/>
        <end position="578"/>
    </location>
</feature>
<feature type="domain" description="HAM1-like N-terminal" evidence="2">
    <location>
        <begin position="26"/>
        <end position="208"/>
    </location>
</feature>
<evidence type="ECO:0000256" key="1">
    <source>
        <dbReference type="SAM" id="MobiDB-lite"/>
    </source>
</evidence>
<reference evidence="3 4" key="1">
    <citation type="journal article" date="2019" name="Genome Biol. Evol.">
        <title>Genomic Plasticity Mediated by Transposable Elements in the Plant Pathogenic Fungus Colletotrichum higginsianum.</title>
        <authorList>
            <person name="Tsushima A."/>
            <person name="Gan P."/>
            <person name="Kumakura N."/>
            <person name="Narusaka M."/>
            <person name="Takano Y."/>
            <person name="Narusaka Y."/>
            <person name="Shirasu K."/>
        </authorList>
    </citation>
    <scope>NUCLEOTIDE SEQUENCE [LARGE SCALE GENOMIC DNA]</scope>
    <source>
        <strain evidence="3 4">MAFF305635-RFP</strain>
    </source>
</reference>
<dbReference type="GO" id="GO:0008289">
    <property type="term" value="F:lipid binding"/>
    <property type="evidence" value="ECO:0007669"/>
    <property type="project" value="InterPro"/>
</dbReference>
<protein>
    <recommendedName>
        <fullName evidence="2">HAM1-like N-terminal domain-containing protein</fullName>
    </recommendedName>
</protein>
<name>A0A4T0W9U8_9PEZI</name>
<accession>A0A4T0W9U8</accession>
<evidence type="ECO:0000313" key="3">
    <source>
        <dbReference type="EMBL" id="TID02037.1"/>
    </source>
</evidence>
<feature type="region of interest" description="Disordered" evidence="1">
    <location>
        <begin position="188"/>
        <end position="219"/>
    </location>
</feature>
<comment type="caution">
    <text evidence="3">The sequence shown here is derived from an EMBL/GenBank/DDBJ whole genome shotgun (WGS) entry which is preliminary data.</text>
</comment>